<gene>
    <name evidence="2" type="ORF">BUZ57_10815</name>
</gene>
<protein>
    <recommendedName>
        <fullName evidence="1">AAA domain-containing protein</fullName>
    </recommendedName>
</protein>
<proteinExistence type="predicted"/>
<accession>A0A418JGP7</accession>
<evidence type="ECO:0000259" key="1">
    <source>
        <dbReference type="Pfam" id="PF13614"/>
    </source>
</evidence>
<dbReference type="SUPFAM" id="SSF52540">
    <property type="entry name" value="P-loop containing nucleoside triphosphate hydrolases"/>
    <property type="match status" value="1"/>
</dbReference>
<dbReference type="AlphaFoldDB" id="A0A418JGP7"/>
<dbReference type="CDD" id="cd02042">
    <property type="entry name" value="ParAB_family"/>
    <property type="match status" value="1"/>
</dbReference>
<dbReference type="Gene3D" id="3.40.50.300">
    <property type="entry name" value="P-loop containing nucleotide triphosphate hydrolases"/>
    <property type="match status" value="1"/>
</dbReference>
<dbReference type="RefSeq" id="WP_119635787.1">
    <property type="nucleotide sequence ID" value="NZ_JAHCNS010000011.1"/>
</dbReference>
<dbReference type="InterPro" id="IPR025669">
    <property type="entry name" value="AAA_dom"/>
</dbReference>
<reference evidence="2 3" key="1">
    <citation type="journal article" date="2016" name="Front. Microbiol.">
        <title>Comprehensive Phylogenetic Analysis of Bovine Non-aureus Staphylococci Species Based on Whole-Genome Sequencing.</title>
        <authorList>
            <person name="Naushad S."/>
            <person name="Barkema H.W."/>
            <person name="Luby C."/>
            <person name="Condas L.A."/>
            <person name="Nobrega D.B."/>
            <person name="Carson D.A."/>
            <person name="De Buck J."/>
        </authorList>
    </citation>
    <scope>NUCLEOTIDE SEQUENCE [LARGE SCALE GENOMIC DNA]</scope>
    <source>
        <strain evidence="2 3">SNUC 5959</strain>
    </source>
</reference>
<dbReference type="Proteomes" id="UP000285625">
    <property type="component" value="Unassembled WGS sequence"/>
</dbReference>
<dbReference type="PANTHER" id="PTHR13696">
    <property type="entry name" value="P-LOOP CONTAINING NUCLEOSIDE TRIPHOSPHATE HYDROLASE"/>
    <property type="match status" value="1"/>
</dbReference>
<name>A0A418JGP7_STAHY</name>
<comment type="caution">
    <text evidence="2">The sequence shown here is derived from an EMBL/GenBank/DDBJ whole genome shotgun (WGS) entry which is preliminary data.</text>
</comment>
<sequence length="245" mass="27889">MKVITMSPLKGGTAKTSTVINLSGYLAKKHKVLTIGLDSQKNLSNFLQKEDDENEKNIFDVLVNKLNIKEAIKSSRFENIDYVPDSKRLGEKNVHIDSLAIKEILQHVYKEYDYVLIDNAPVLTSGVVSSFVASDSIIITTELERFSLENIVDMINQIVETNENAEIYVAPVKAVTNSRVHREVRRELEKFANQVDYLHLTDSIPFSIEMTNRIYDGEILVQHRAMSKAHRQLKKSLEKLGKEVQ</sequence>
<organism evidence="2 3">
    <name type="scientific">Staphylococcus hyicus</name>
    <dbReference type="NCBI Taxonomy" id="1284"/>
    <lineage>
        <taxon>Bacteria</taxon>
        <taxon>Bacillati</taxon>
        <taxon>Bacillota</taxon>
        <taxon>Bacilli</taxon>
        <taxon>Bacillales</taxon>
        <taxon>Staphylococcaceae</taxon>
        <taxon>Staphylococcus</taxon>
    </lineage>
</organism>
<dbReference type="Pfam" id="PF13614">
    <property type="entry name" value="AAA_31"/>
    <property type="match status" value="1"/>
</dbReference>
<dbReference type="EMBL" id="QXVO01000042">
    <property type="protein sequence ID" value="RIO43497.1"/>
    <property type="molecule type" value="Genomic_DNA"/>
</dbReference>
<evidence type="ECO:0000313" key="2">
    <source>
        <dbReference type="EMBL" id="RIO43497.1"/>
    </source>
</evidence>
<feature type="domain" description="AAA" evidence="1">
    <location>
        <begin position="1"/>
        <end position="164"/>
    </location>
</feature>
<dbReference type="InterPro" id="IPR050678">
    <property type="entry name" value="DNA_Partitioning_ATPase"/>
</dbReference>
<dbReference type="PANTHER" id="PTHR13696:SF52">
    <property type="entry name" value="PARA FAMILY PROTEIN CT_582"/>
    <property type="match status" value="1"/>
</dbReference>
<evidence type="ECO:0000313" key="3">
    <source>
        <dbReference type="Proteomes" id="UP000285625"/>
    </source>
</evidence>
<dbReference type="InterPro" id="IPR027417">
    <property type="entry name" value="P-loop_NTPase"/>
</dbReference>